<name>A0ABC8ZW75_9POAL</name>
<evidence type="ECO:0000313" key="2">
    <source>
        <dbReference type="EMBL" id="CAL4968200.1"/>
    </source>
</evidence>
<sequence length="125" mass="13823">MESRRHHQRSRGPPRPPHHQQQQQPHHPRHRQNPNILISPAAAASYAFHQRHSMDEDAISTLMDIDESPSGAGFLDEEDVEGEMFLTHRGGRGGGGGGGEFRGPLPFSGFFNKFDGADFDDADLA</sequence>
<accession>A0ABC8ZW75</accession>
<dbReference type="Proteomes" id="UP001497457">
    <property type="component" value="Chromosome 2b"/>
</dbReference>
<organism evidence="2 3">
    <name type="scientific">Urochloa decumbens</name>
    <dbReference type="NCBI Taxonomy" id="240449"/>
    <lineage>
        <taxon>Eukaryota</taxon>
        <taxon>Viridiplantae</taxon>
        <taxon>Streptophyta</taxon>
        <taxon>Embryophyta</taxon>
        <taxon>Tracheophyta</taxon>
        <taxon>Spermatophyta</taxon>
        <taxon>Magnoliopsida</taxon>
        <taxon>Liliopsida</taxon>
        <taxon>Poales</taxon>
        <taxon>Poaceae</taxon>
        <taxon>PACMAD clade</taxon>
        <taxon>Panicoideae</taxon>
        <taxon>Panicodae</taxon>
        <taxon>Paniceae</taxon>
        <taxon>Melinidinae</taxon>
        <taxon>Urochloa</taxon>
    </lineage>
</organism>
<reference evidence="2" key="1">
    <citation type="submission" date="2024-10" db="EMBL/GenBank/DDBJ databases">
        <authorList>
            <person name="Ryan C."/>
        </authorList>
    </citation>
    <scope>NUCLEOTIDE SEQUENCE [LARGE SCALE GENOMIC DNA]</scope>
</reference>
<gene>
    <name evidence="2" type="ORF">URODEC1_LOCUS48880</name>
</gene>
<evidence type="ECO:0000256" key="1">
    <source>
        <dbReference type="SAM" id="MobiDB-lite"/>
    </source>
</evidence>
<dbReference type="AlphaFoldDB" id="A0ABC8ZW75"/>
<keyword evidence="3" id="KW-1185">Reference proteome</keyword>
<protein>
    <submittedName>
        <fullName evidence="2">Uncharacterized protein</fullName>
    </submittedName>
</protein>
<dbReference type="EMBL" id="OZ075112">
    <property type="protein sequence ID" value="CAL4968200.1"/>
    <property type="molecule type" value="Genomic_DNA"/>
</dbReference>
<feature type="region of interest" description="Disordered" evidence="1">
    <location>
        <begin position="1"/>
        <end position="36"/>
    </location>
</feature>
<evidence type="ECO:0000313" key="3">
    <source>
        <dbReference type="Proteomes" id="UP001497457"/>
    </source>
</evidence>
<feature type="compositionally biased region" description="Basic residues" evidence="1">
    <location>
        <begin position="1"/>
        <end position="18"/>
    </location>
</feature>
<proteinExistence type="predicted"/>